<dbReference type="EMBL" id="CAACVJ010000208">
    <property type="protein sequence ID" value="VEP14770.1"/>
    <property type="molecule type" value="Genomic_DNA"/>
</dbReference>
<dbReference type="OrthoDB" id="424390at2"/>
<feature type="compositionally biased region" description="Polar residues" evidence="1">
    <location>
        <begin position="295"/>
        <end position="308"/>
    </location>
</feature>
<accession>A0A563VTK1</accession>
<dbReference type="RefSeq" id="WP_144873576.1">
    <property type="nucleotide sequence ID" value="NZ_LR214029.1"/>
</dbReference>
<gene>
    <name evidence="3" type="ORF">H1P_2860003</name>
</gene>
<feature type="transmembrane region" description="Helical" evidence="2">
    <location>
        <begin position="541"/>
        <end position="561"/>
    </location>
</feature>
<keyword evidence="2" id="KW-1133">Transmembrane helix</keyword>
<feature type="transmembrane region" description="Helical" evidence="2">
    <location>
        <begin position="508"/>
        <end position="529"/>
    </location>
</feature>
<feature type="transmembrane region" description="Helical" evidence="2">
    <location>
        <begin position="319"/>
        <end position="341"/>
    </location>
</feature>
<proteinExistence type="predicted"/>
<evidence type="ECO:0000313" key="3">
    <source>
        <dbReference type="EMBL" id="VEP14770.1"/>
    </source>
</evidence>
<evidence type="ECO:0000256" key="1">
    <source>
        <dbReference type="SAM" id="MobiDB-lite"/>
    </source>
</evidence>
<protein>
    <submittedName>
        <fullName evidence="3">Uncharacterized protein</fullName>
    </submittedName>
</protein>
<evidence type="ECO:0000256" key="2">
    <source>
        <dbReference type="SAM" id="Phobius"/>
    </source>
</evidence>
<dbReference type="Proteomes" id="UP000320055">
    <property type="component" value="Unassembled WGS sequence"/>
</dbReference>
<keyword evidence="2" id="KW-0472">Membrane</keyword>
<feature type="region of interest" description="Disordered" evidence="1">
    <location>
        <begin position="275"/>
        <end position="310"/>
    </location>
</feature>
<name>A0A563VTK1_9CYAN</name>
<keyword evidence="2" id="KW-0812">Transmembrane</keyword>
<organism evidence="3 4">
    <name type="scientific">Hyella patelloides LEGE 07179</name>
    <dbReference type="NCBI Taxonomy" id="945734"/>
    <lineage>
        <taxon>Bacteria</taxon>
        <taxon>Bacillati</taxon>
        <taxon>Cyanobacteriota</taxon>
        <taxon>Cyanophyceae</taxon>
        <taxon>Pleurocapsales</taxon>
        <taxon>Hyellaceae</taxon>
        <taxon>Hyella</taxon>
    </lineage>
</organism>
<evidence type="ECO:0000313" key="4">
    <source>
        <dbReference type="Proteomes" id="UP000320055"/>
    </source>
</evidence>
<reference evidence="3 4" key="1">
    <citation type="submission" date="2019-01" db="EMBL/GenBank/DDBJ databases">
        <authorList>
            <person name="Brito A."/>
        </authorList>
    </citation>
    <scope>NUCLEOTIDE SEQUENCE [LARGE SCALE GENOMIC DNA]</scope>
    <source>
        <strain evidence="3">1</strain>
    </source>
</reference>
<dbReference type="AlphaFoldDB" id="A0A563VTK1"/>
<sequence length="618" mass="69253">MEEEQILKAIAQCLADSEIADVDQYERLHFQIVMQDDVLHLYINRETDEDCDYQKLTDLLSSVIIDLEIVEPKKIWFYSRILGEVEPDWQTLIEIETDNLATVDTNKNPEIEQESENVPEIQLLASESLELESQKDADILVTVDGVEKEPEFDLAQYCFIRNQRLLNAELIPPRLNIAQLITTLDRFSEFNRRSQLLILEAYFLNATNPDLSDCDSEVKAWWTDILELSPDENRKLAIWLSRYCYNSEQTLAITEAVFAAQAAIDDAKKAASQGQAQAKNSSTTEYNPNLPISAAQGQDGDTSATSKRQNGKYRSKPKFFLNLALPIGWTLVTLIIVIIGINSAKSTALPTICDEATGDKSYCYLATEIVSEKILTESTQNKPAFKPESLDMSLEYCQIYGNIAAGFALKEASSYNNPLLSVSGEEILSGIYVVDVEQVSLEEESTTVRTVCIFEQTETTSWQKGINLLGMDQIDPAWPEVAYQPSEKQQSLNSLNQALGAYSFFSNFGLNTLFTAIMIYVLAISGMAIRADSLETIYQASFILGIVESILAYLPVIGWWVQVPLECIALGITSSCIKGFHIDWSAGYRFVSATALLLIVSRLLLNWLFLALLFKIFS</sequence>
<keyword evidence="4" id="KW-1185">Reference proteome</keyword>
<feature type="transmembrane region" description="Helical" evidence="2">
    <location>
        <begin position="590"/>
        <end position="614"/>
    </location>
</feature>